<evidence type="ECO:0000313" key="6">
    <source>
        <dbReference type="Proteomes" id="UP000002729"/>
    </source>
</evidence>
<dbReference type="InterPro" id="IPR002130">
    <property type="entry name" value="Cyclophilin-type_PPIase_dom"/>
</dbReference>
<dbReference type="PROSITE" id="PS50072">
    <property type="entry name" value="CSA_PPIASE_2"/>
    <property type="match status" value="1"/>
</dbReference>
<dbReference type="InterPro" id="IPR036748">
    <property type="entry name" value="MTH938-like_sf"/>
</dbReference>
<name>F0Y3Z0_AURAN</name>
<organism evidence="6">
    <name type="scientific">Aureococcus anophagefferens</name>
    <name type="common">Harmful bloom alga</name>
    <dbReference type="NCBI Taxonomy" id="44056"/>
    <lineage>
        <taxon>Eukaryota</taxon>
        <taxon>Sar</taxon>
        <taxon>Stramenopiles</taxon>
        <taxon>Ochrophyta</taxon>
        <taxon>Pelagophyceae</taxon>
        <taxon>Pelagomonadales</taxon>
        <taxon>Pelagomonadaceae</taxon>
        <taxon>Aureococcus</taxon>
    </lineage>
</organism>
<dbReference type="Gene3D" id="3.40.1230.10">
    <property type="entry name" value="MTH938-like"/>
    <property type="match status" value="1"/>
</dbReference>
<dbReference type="GeneID" id="20222243"/>
<dbReference type="PANTHER" id="PTHR45625:SF4">
    <property type="entry name" value="PEPTIDYLPROLYL ISOMERASE DOMAIN AND WD REPEAT-CONTAINING PROTEIN 1"/>
    <property type="match status" value="1"/>
</dbReference>
<dbReference type="InParanoid" id="F0Y3Z0"/>
<dbReference type="PROSITE" id="PS00170">
    <property type="entry name" value="CSA_PPIASE_1"/>
    <property type="match status" value="1"/>
</dbReference>
<dbReference type="eggNOG" id="KOG3363">
    <property type="taxonomic scope" value="Eukaryota"/>
</dbReference>
<reference evidence="5 6" key="1">
    <citation type="journal article" date="2011" name="Proc. Natl. Acad. Sci. U.S.A.">
        <title>Niche of harmful alga Aureococcus anophagefferens revealed through ecogenomics.</title>
        <authorList>
            <person name="Gobler C.J."/>
            <person name="Berry D.L."/>
            <person name="Dyhrman S.T."/>
            <person name="Wilhelm S.W."/>
            <person name="Salamov A."/>
            <person name="Lobanov A.V."/>
            <person name="Zhang Y."/>
            <person name="Collier J.L."/>
            <person name="Wurch L.L."/>
            <person name="Kustka A.B."/>
            <person name="Dill B.D."/>
            <person name="Shah M."/>
            <person name="VerBerkmoes N.C."/>
            <person name="Kuo A."/>
            <person name="Terry A."/>
            <person name="Pangilinan J."/>
            <person name="Lindquist E.A."/>
            <person name="Lucas S."/>
            <person name="Paulsen I.T."/>
            <person name="Hattenrath-Lehmann T.K."/>
            <person name="Talmage S.C."/>
            <person name="Walker E.A."/>
            <person name="Koch F."/>
            <person name="Burson A.M."/>
            <person name="Marcoval M.A."/>
            <person name="Tang Y.Z."/>
            <person name="Lecleir G.R."/>
            <person name="Coyne K.J."/>
            <person name="Berg G.M."/>
            <person name="Bertrand E.M."/>
            <person name="Saito M.A."/>
            <person name="Gladyshev V.N."/>
            <person name="Grigoriev I.V."/>
        </authorList>
    </citation>
    <scope>NUCLEOTIDE SEQUENCE [LARGE SCALE GENOMIC DNA]</scope>
    <source>
        <strain evidence="6">CCMP 1984</strain>
    </source>
</reference>
<sequence>MAAYFAARHRAMRVVAARPVARCATTRAQPNPIATFNTSYGSFKAEIYLDRVPRTASNFIDLARSGFYDGLHVHRVVPGFMAQFGCPESRDPRSPLQGVGGPPDGAFENLVTNETEQRSNGGLIADEHVDRTSNGPGTLSMANTGAPDSGGSQFFFNVGGNAQLDWFSPGPSRHVVFGALVDSAAYETAVAISRVRADDDDRPVEPVEVRSVRVDAPERQARTLTWDDEQELAHLARMRRGAAGEDADATFAGRMGVGGAAPLSAEVLESADRRTAVTEVDAGGFELNGDVFVPSSVACLAHSAFLWKARRPEDVTVESMRLFTAVHPRPEIVVLGLGAKGPRERLLDVELFFRDEGIALEQMDTANAVHTFNILNDEKREVGAALLTLEPRGADEYADPFAAALAGDGNKG</sequence>
<dbReference type="PRINTS" id="PR00153">
    <property type="entry name" value="CSAPPISMRASE"/>
</dbReference>
<gene>
    <name evidence="5" type="ORF">AURANDRAFT_52836</name>
</gene>
<dbReference type="RefSeq" id="XP_009034877.1">
    <property type="nucleotide sequence ID" value="XM_009036629.1"/>
</dbReference>
<feature type="domain" description="PPIase cyclophilin-type" evidence="4">
    <location>
        <begin position="33"/>
        <end position="214"/>
    </location>
</feature>
<dbReference type="InterPro" id="IPR020892">
    <property type="entry name" value="Cyclophilin-type_PPIase_CS"/>
</dbReference>
<dbReference type="Gene3D" id="2.40.100.10">
    <property type="entry name" value="Cyclophilin-like"/>
    <property type="match status" value="1"/>
</dbReference>
<proteinExistence type="predicted"/>
<dbReference type="CDD" id="cd00317">
    <property type="entry name" value="cyclophilin"/>
    <property type="match status" value="1"/>
</dbReference>
<protein>
    <recommendedName>
        <fullName evidence="1">peptidylprolyl isomerase</fullName>
        <ecNumber evidence="1">5.2.1.8</ecNumber>
    </recommendedName>
</protein>
<evidence type="ECO:0000256" key="1">
    <source>
        <dbReference type="ARBA" id="ARBA00013194"/>
    </source>
</evidence>
<dbReference type="GO" id="GO:0003755">
    <property type="term" value="F:peptidyl-prolyl cis-trans isomerase activity"/>
    <property type="evidence" value="ECO:0007669"/>
    <property type="project" value="UniProtKB-KW"/>
</dbReference>
<dbReference type="EC" id="5.2.1.8" evidence="1"/>
<dbReference type="InterPro" id="IPR007523">
    <property type="entry name" value="NDUFAF3/AAMDC"/>
</dbReference>
<dbReference type="SUPFAM" id="SSF64076">
    <property type="entry name" value="MTH938-like"/>
    <property type="match status" value="1"/>
</dbReference>
<dbReference type="SUPFAM" id="SSF50891">
    <property type="entry name" value="Cyclophilin-like"/>
    <property type="match status" value="1"/>
</dbReference>
<dbReference type="OrthoDB" id="20681at2759"/>
<dbReference type="Proteomes" id="UP000002729">
    <property type="component" value="Unassembled WGS sequence"/>
</dbReference>
<accession>F0Y3Z0</accession>
<dbReference type="KEGG" id="aaf:AURANDRAFT_52836"/>
<dbReference type="EMBL" id="GL833124">
    <property type="protein sequence ID" value="EGB10034.1"/>
    <property type="molecule type" value="Genomic_DNA"/>
</dbReference>
<dbReference type="GO" id="GO:0006457">
    <property type="term" value="P:protein folding"/>
    <property type="evidence" value="ECO:0007669"/>
    <property type="project" value="InterPro"/>
</dbReference>
<evidence type="ECO:0000259" key="4">
    <source>
        <dbReference type="PROSITE" id="PS50072"/>
    </source>
</evidence>
<evidence type="ECO:0000313" key="5">
    <source>
        <dbReference type="EMBL" id="EGB10034.1"/>
    </source>
</evidence>
<keyword evidence="6" id="KW-1185">Reference proteome</keyword>
<dbReference type="Pfam" id="PF00160">
    <property type="entry name" value="Pro_isomerase"/>
    <property type="match status" value="1"/>
</dbReference>
<keyword evidence="2" id="KW-0697">Rotamase</keyword>
<dbReference type="AlphaFoldDB" id="F0Y3Z0"/>
<evidence type="ECO:0000256" key="2">
    <source>
        <dbReference type="ARBA" id="ARBA00023110"/>
    </source>
</evidence>
<dbReference type="PANTHER" id="PTHR45625">
    <property type="entry name" value="PEPTIDYL-PROLYL CIS-TRANS ISOMERASE-RELATED"/>
    <property type="match status" value="1"/>
</dbReference>
<dbReference type="Pfam" id="PF04430">
    <property type="entry name" value="DUF498"/>
    <property type="match status" value="1"/>
</dbReference>
<keyword evidence="3" id="KW-0413">Isomerase</keyword>
<evidence type="ECO:0000256" key="3">
    <source>
        <dbReference type="ARBA" id="ARBA00023235"/>
    </source>
</evidence>
<dbReference type="InterPro" id="IPR044666">
    <property type="entry name" value="Cyclophilin_A-like"/>
</dbReference>
<dbReference type="InterPro" id="IPR029000">
    <property type="entry name" value="Cyclophilin-like_dom_sf"/>
</dbReference>
<dbReference type="eggNOG" id="KOG0885">
    <property type="taxonomic scope" value="Eukaryota"/>
</dbReference>